<protein>
    <recommendedName>
        <fullName evidence="8">Nickel/cobalt efflux system</fullName>
    </recommendedName>
</protein>
<evidence type="ECO:0000256" key="1">
    <source>
        <dbReference type="ARBA" id="ARBA00004127"/>
    </source>
</evidence>
<comment type="subcellular location">
    <subcellularLocation>
        <location evidence="8">Cell membrane</location>
        <topology evidence="8">Multi-pass membrane protein</topology>
    </subcellularLocation>
    <subcellularLocation>
        <location evidence="1">Endomembrane system</location>
        <topology evidence="1">Multi-pass membrane protein</topology>
    </subcellularLocation>
</comment>
<keyword evidence="4" id="KW-0533">Nickel</keyword>
<dbReference type="RefSeq" id="WP_173945901.1">
    <property type="nucleotide sequence ID" value="NZ_CP102846.1"/>
</dbReference>
<name>A0ABY5RZ56_9HYPH</name>
<evidence type="ECO:0000256" key="8">
    <source>
        <dbReference type="RuleBase" id="RU362101"/>
    </source>
</evidence>
<keyword evidence="6 8" id="KW-1133">Transmembrane helix</keyword>
<proteinExistence type="inferred from homology"/>
<evidence type="ECO:0000313" key="9">
    <source>
        <dbReference type="EMBL" id="UVF22535.1"/>
    </source>
</evidence>
<feature type="transmembrane region" description="Helical" evidence="8">
    <location>
        <begin position="12"/>
        <end position="32"/>
    </location>
</feature>
<feature type="transmembrane region" description="Helical" evidence="8">
    <location>
        <begin position="220"/>
        <end position="242"/>
    </location>
</feature>
<feature type="transmembrane region" description="Helical" evidence="8">
    <location>
        <begin position="188"/>
        <end position="208"/>
    </location>
</feature>
<feature type="transmembrane region" description="Helical" evidence="8">
    <location>
        <begin position="80"/>
        <end position="104"/>
    </location>
</feature>
<dbReference type="PANTHER" id="PTHR31611:SF0">
    <property type="entry name" value="HIGH-AFFINITY NICKEL TRANSPORT PROTEIN NIC1"/>
    <property type="match status" value="1"/>
</dbReference>
<dbReference type="Proteomes" id="UP001017257">
    <property type="component" value="Plasmid pR24_1"/>
</dbReference>
<dbReference type="Pfam" id="PF03824">
    <property type="entry name" value="NicO"/>
    <property type="match status" value="1"/>
</dbReference>
<keyword evidence="3 8" id="KW-0813">Transport</keyword>
<evidence type="ECO:0000256" key="6">
    <source>
        <dbReference type="ARBA" id="ARBA00022989"/>
    </source>
</evidence>
<evidence type="ECO:0000256" key="7">
    <source>
        <dbReference type="ARBA" id="ARBA00023136"/>
    </source>
</evidence>
<evidence type="ECO:0000313" key="10">
    <source>
        <dbReference type="Proteomes" id="UP001017257"/>
    </source>
</evidence>
<dbReference type="InterPro" id="IPR011541">
    <property type="entry name" value="Ni/Co_transpt_high_affinity"/>
</dbReference>
<evidence type="ECO:0000256" key="5">
    <source>
        <dbReference type="ARBA" id="ARBA00022692"/>
    </source>
</evidence>
<evidence type="ECO:0000256" key="2">
    <source>
        <dbReference type="ARBA" id="ARBA00010892"/>
    </source>
</evidence>
<keyword evidence="9" id="KW-0614">Plasmid</keyword>
<feature type="transmembrane region" description="Helical" evidence="8">
    <location>
        <begin position="262"/>
        <end position="285"/>
    </location>
</feature>
<reference evidence="9" key="1">
    <citation type="submission" date="2022-08" db="EMBL/GenBank/DDBJ databases">
        <title>Microvirga terrae sp. nov., isolated from soil.</title>
        <authorList>
            <person name="Kim K.H."/>
            <person name="Seo Y.L."/>
            <person name="Kim J.M."/>
            <person name="Lee J.K."/>
            <person name="Han D.M."/>
            <person name="Jeon C.O."/>
        </authorList>
    </citation>
    <scope>NUCLEOTIDE SEQUENCE</scope>
    <source>
        <strain evidence="9">R24</strain>
        <plasmid evidence="9">pR24_1</plasmid>
    </source>
</reference>
<dbReference type="PANTHER" id="PTHR31611">
    <property type="entry name" value="HIGH-AFFINITY NICKEL TRANSPORT PROTEIN NIC1"/>
    <property type="match status" value="1"/>
</dbReference>
<evidence type="ECO:0000256" key="3">
    <source>
        <dbReference type="ARBA" id="ARBA00022448"/>
    </source>
</evidence>
<keyword evidence="5 8" id="KW-0812">Transmembrane</keyword>
<keyword evidence="10" id="KW-1185">Reference proteome</keyword>
<accession>A0ABY5RZ56</accession>
<dbReference type="EMBL" id="CP102846">
    <property type="protein sequence ID" value="UVF22535.1"/>
    <property type="molecule type" value="Genomic_DNA"/>
</dbReference>
<feature type="transmembrane region" description="Helical" evidence="8">
    <location>
        <begin position="305"/>
        <end position="325"/>
    </location>
</feature>
<comment type="similarity">
    <text evidence="2 8">Belongs to the NiCoT transporter (TC 2.A.52) family.</text>
</comment>
<keyword evidence="7 8" id="KW-0472">Membrane</keyword>
<dbReference type="InterPro" id="IPR004688">
    <property type="entry name" value="Ni/Co_transpt"/>
</dbReference>
<gene>
    <name evidence="9" type="ORF">HPT29_025655</name>
</gene>
<evidence type="ECO:0000256" key="4">
    <source>
        <dbReference type="ARBA" id="ARBA00022596"/>
    </source>
</evidence>
<organism evidence="9 10">
    <name type="scientific">Microvirga terrae</name>
    <dbReference type="NCBI Taxonomy" id="2740529"/>
    <lineage>
        <taxon>Bacteria</taxon>
        <taxon>Pseudomonadati</taxon>
        <taxon>Pseudomonadota</taxon>
        <taxon>Alphaproteobacteria</taxon>
        <taxon>Hyphomicrobiales</taxon>
        <taxon>Methylobacteriaceae</taxon>
        <taxon>Microvirga</taxon>
    </lineage>
</organism>
<feature type="transmembrane region" description="Helical" evidence="8">
    <location>
        <begin position="116"/>
        <end position="138"/>
    </location>
</feature>
<geneLocation type="plasmid" evidence="9 10">
    <name>pR24_1</name>
</geneLocation>
<sequence length="337" mass="36584">MYAAQRFRVAALYLTLAVLNVGAWLWALVVFWDNPSLLGVASVVYMLGLRHAVDADHIAAIDNATRQLVQNGQRPVATGFFFAVGHSALIVVVSILAAYAAATLEIFDSYRSLGEAVSTSVTITFLAGIAVLNAAILASTLKAYRRMKSGHGGSREQLEALLIGGGLFSRMFRPLFRFVNKSWHMMPVGFLFALSFDTATEIAIFGISATHAAQGLQPSLIVIFPILFAAGMSLVDATEGLLMLKVYDWAFIDPTRKIRYNLVVTSVSVVLAVFIATIQVVSIIGDKLSVHGPFWDTVYGLGDNFEVLGMLVIVLFLIIWAISLANARRAKPITVQD</sequence>